<sequence length="38" mass="4445">MYMWIWIWISNSLHSRNAAQVLAPSPINFTGHHHSQVN</sequence>
<dbReference type="AlphaFoldDB" id="A0A0E9RCF3"/>
<name>A0A0E9RCF3_ANGAN</name>
<dbReference type="EMBL" id="GBXM01082397">
    <property type="protein sequence ID" value="JAH26180.1"/>
    <property type="molecule type" value="Transcribed_RNA"/>
</dbReference>
<reference evidence="1" key="1">
    <citation type="submission" date="2014-11" db="EMBL/GenBank/DDBJ databases">
        <authorList>
            <person name="Amaro Gonzalez C."/>
        </authorList>
    </citation>
    <scope>NUCLEOTIDE SEQUENCE</scope>
</reference>
<accession>A0A0E9RCF3</accession>
<proteinExistence type="predicted"/>
<protein>
    <submittedName>
        <fullName evidence="1">Uncharacterized protein</fullName>
    </submittedName>
</protein>
<reference evidence="1" key="2">
    <citation type="journal article" date="2015" name="Fish Shellfish Immunol.">
        <title>Early steps in the European eel (Anguilla anguilla)-Vibrio vulnificus interaction in the gills: Role of the RtxA13 toxin.</title>
        <authorList>
            <person name="Callol A."/>
            <person name="Pajuelo D."/>
            <person name="Ebbesson L."/>
            <person name="Teles M."/>
            <person name="MacKenzie S."/>
            <person name="Amaro C."/>
        </authorList>
    </citation>
    <scope>NUCLEOTIDE SEQUENCE</scope>
</reference>
<organism evidence="1">
    <name type="scientific">Anguilla anguilla</name>
    <name type="common">European freshwater eel</name>
    <name type="synonym">Muraena anguilla</name>
    <dbReference type="NCBI Taxonomy" id="7936"/>
    <lineage>
        <taxon>Eukaryota</taxon>
        <taxon>Metazoa</taxon>
        <taxon>Chordata</taxon>
        <taxon>Craniata</taxon>
        <taxon>Vertebrata</taxon>
        <taxon>Euteleostomi</taxon>
        <taxon>Actinopterygii</taxon>
        <taxon>Neopterygii</taxon>
        <taxon>Teleostei</taxon>
        <taxon>Anguilliformes</taxon>
        <taxon>Anguillidae</taxon>
        <taxon>Anguilla</taxon>
    </lineage>
</organism>
<evidence type="ECO:0000313" key="1">
    <source>
        <dbReference type="EMBL" id="JAH26180.1"/>
    </source>
</evidence>